<dbReference type="Proteomes" id="UP000537260">
    <property type="component" value="Unassembled WGS sequence"/>
</dbReference>
<evidence type="ECO:0000313" key="1">
    <source>
        <dbReference type="EMBL" id="NYJ18524.1"/>
    </source>
</evidence>
<accession>A0A7Z0ECK3</accession>
<dbReference type="RefSeq" id="WP_179577422.1">
    <property type="nucleotide sequence ID" value="NZ_JACCFM010000001.1"/>
</dbReference>
<dbReference type="EMBL" id="JACCFM010000001">
    <property type="protein sequence ID" value="NYJ18524.1"/>
    <property type="molecule type" value="Genomic_DNA"/>
</dbReference>
<comment type="caution">
    <text evidence="1">The sequence shown here is derived from an EMBL/GenBank/DDBJ whole genome shotgun (WGS) entry which is preliminary data.</text>
</comment>
<organism evidence="1 2">
    <name type="scientific">Glaciibacter psychrotolerans</name>
    <dbReference type="NCBI Taxonomy" id="670054"/>
    <lineage>
        <taxon>Bacteria</taxon>
        <taxon>Bacillati</taxon>
        <taxon>Actinomycetota</taxon>
        <taxon>Actinomycetes</taxon>
        <taxon>Micrococcales</taxon>
        <taxon>Microbacteriaceae</taxon>
        <taxon>Glaciibacter</taxon>
    </lineage>
</organism>
<sequence>MNIPVALPLDNDGFLRRECPTCLRQFKWHNGPANEEAEQQAPADSYFCPFCAQAALPDQWLTTEQVDHVRGVAIPAAIKSIDDALSEAFKGFKSKNIKVTKTGHLNTPDEPNPLTEADDMMIIASPCHSWEPIKVPDETASPVHCIVCGQAFAI</sequence>
<name>A0A7Z0ECK3_9MICO</name>
<protein>
    <submittedName>
        <fullName evidence="1">Endogenous inhibitor of DNA gyrase (YacG/DUF329 family)</fullName>
    </submittedName>
</protein>
<gene>
    <name evidence="1" type="ORF">HNR05_000315</name>
</gene>
<keyword evidence="2" id="KW-1185">Reference proteome</keyword>
<reference evidence="1 2" key="1">
    <citation type="submission" date="2020-07" db="EMBL/GenBank/DDBJ databases">
        <title>Sequencing the genomes of 1000 actinobacteria strains.</title>
        <authorList>
            <person name="Klenk H.-P."/>
        </authorList>
    </citation>
    <scope>NUCLEOTIDE SEQUENCE [LARGE SCALE GENOMIC DNA]</scope>
    <source>
        <strain evidence="1 2">LI1</strain>
    </source>
</reference>
<dbReference type="AlphaFoldDB" id="A0A7Z0ECK3"/>
<proteinExistence type="predicted"/>
<evidence type="ECO:0000313" key="2">
    <source>
        <dbReference type="Proteomes" id="UP000537260"/>
    </source>
</evidence>